<gene>
    <name evidence="1" type="ORF">FYJ58_12275</name>
</gene>
<organism evidence="1 2">
    <name type="scientific">Velocimicrobium porci</name>
    <dbReference type="NCBI Taxonomy" id="2606634"/>
    <lineage>
        <taxon>Bacteria</taxon>
        <taxon>Bacillati</taxon>
        <taxon>Bacillota</taxon>
        <taxon>Clostridia</taxon>
        <taxon>Lachnospirales</taxon>
        <taxon>Lachnospiraceae</taxon>
        <taxon>Velocimicrobium</taxon>
    </lineage>
</organism>
<accession>A0A6L5Y135</accession>
<keyword evidence="2" id="KW-1185">Reference proteome</keyword>
<name>A0A6L5Y135_9FIRM</name>
<comment type="caution">
    <text evidence="1">The sequence shown here is derived from an EMBL/GenBank/DDBJ whole genome shotgun (WGS) entry which is preliminary data.</text>
</comment>
<reference evidence="1 2" key="1">
    <citation type="submission" date="2019-08" db="EMBL/GenBank/DDBJ databases">
        <title>In-depth cultivation of the pig gut microbiome towards novel bacterial diversity and tailored functional studies.</title>
        <authorList>
            <person name="Wylensek D."/>
            <person name="Hitch T.C.A."/>
            <person name="Clavel T."/>
        </authorList>
    </citation>
    <scope>NUCLEOTIDE SEQUENCE [LARGE SCALE GENOMIC DNA]</scope>
    <source>
        <strain evidence="1 2">WCA-693-APC-MOT-I</strain>
    </source>
</reference>
<dbReference type="Proteomes" id="UP000482209">
    <property type="component" value="Unassembled WGS sequence"/>
</dbReference>
<protein>
    <submittedName>
        <fullName evidence="1">Uncharacterized protein</fullName>
    </submittedName>
</protein>
<dbReference type="AlphaFoldDB" id="A0A6L5Y135"/>
<evidence type="ECO:0000313" key="1">
    <source>
        <dbReference type="EMBL" id="MSS64644.1"/>
    </source>
</evidence>
<sequence length="59" mass="6887">MIGMSSYDNTIPMNNDPKLSEYFGEENAETLSDIHKKHRYSIKEIDVKDRDEIAINQKL</sequence>
<dbReference type="RefSeq" id="WP_154520038.1">
    <property type="nucleotide sequence ID" value="NZ_VUMT01000023.1"/>
</dbReference>
<evidence type="ECO:0000313" key="2">
    <source>
        <dbReference type="Proteomes" id="UP000482209"/>
    </source>
</evidence>
<proteinExistence type="predicted"/>
<dbReference type="EMBL" id="VUMT01000023">
    <property type="protein sequence ID" value="MSS64644.1"/>
    <property type="molecule type" value="Genomic_DNA"/>
</dbReference>